<dbReference type="Proteomes" id="UP000197138">
    <property type="component" value="Unassembled WGS sequence"/>
</dbReference>
<name>A0A218W3E9_PUNGR</name>
<accession>A0A218W3E9</accession>
<proteinExistence type="predicted"/>
<evidence type="ECO:0000256" key="1">
    <source>
        <dbReference type="SAM" id="MobiDB-lite"/>
    </source>
</evidence>
<protein>
    <submittedName>
        <fullName evidence="2">Uncharacterized protein</fullName>
    </submittedName>
</protein>
<organism evidence="2 3">
    <name type="scientific">Punica granatum</name>
    <name type="common">Pomegranate</name>
    <dbReference type="NCBI Taxonomy" id="22663"/>
    <lineage>
        <taxon>Eukaryota</taxon>
        <taxon>Viridiplantae</taxon>
        <taxon>Streptophyta</taxon>
        <taxon>Embryophyta</taxon>
        <taxon>Tracheophyta</taxon>
        <taxon>Spermatophyta</taxon>
        <taxon>Magnoliopsida</taxon>
        <taxon>eudicotyledons</taxon>
        <taxon>Gunneridae</taxon>
        <taxon>Pentapetalae</taxon>
        <taxon>rosids</taxon>
        <taxon>malvids</taxon>
        <taxon>Myrtales</taxon>
        <taxon>Lythraceae</taxon>
        <taxon>Punica</taxon>
    </lineage>
</organism>
<evidence type="ECO:0000313" key="3">
    <source>
        <dbReference type="Proteomes" id="UP000197138"/>
    </source>
</evidence>
<feature type="compositionally biased region" description="Basic and acidic residues" evidence="1">
    <location>
        <begin position="1"/>
        <end position="16"/>
    </location>
</feature>
<comment type="caution">
    <text evidence="2">The sequence shown here is derived from an EMBL/GenBank/DDBJ whole genome shotgun (WGS) entry which is preliminary data.</text>
</comment>
<reference evidence="3" key="1">
    <citation type="journal article" date="2017" name="Plant J.">
        <title>The pomegranate (Punica granatum L.) genome and the genomics of punicalagin biosynthesis.</title>
        <authorList>
            <person name="Qin G."/>
            <person name="Xu C."/>
            <person name="Ming R."/>
            <person name="Tang H."/>
            <person name="Guyot R."/>
            <person name="Kramer E.M."/>
            <person name="Hu Y."/>
            <person name="Yi X."/>
            <person name="Qi Y."/>
            <person name="Xu X."/>
            <person name="Gao Z."/>
            <person name="Pan H."/>
            <person name="Jian J."/>
            <person name="Tian Y."/>
            <person name="Yue Z."/>
            <person name="Xu Y."/>
        </authorList>
    </citation>
    <scope>NUCLEOTIDE SEQUENCE [LARGE SCALE GENOMIC DNA]</scope>
    <source>
        <strain evidence="3">cv. Dabenzi</strain>
    </source>
</reference>
<gene>
    <name evidence="2" type="ORF">CDL15_Pgr005059</name>
</gene>
<dbReference type="AlphaFoldDB" id="A0A218W3E9"/>
<evidence type="ECO:0000313" key="2">
    <source>
        <dbReference type="EMBL" id="OWM66622.1"/>
    </source>
</evidence>
<feature type="region of interest" description="Disordered" evidence="1">
    <location>
        <begin position="1"/>
        <end position="34"/>
    </location>
</feature>
<sequence length="124" mass="13639">MKGEDRRWSALKDGHDSPVVGGGWPGWTASGHDGPHLREVKTASGLPAKAMQMNLRLHRLLVSTRCPECFDYPNPRVVGKLRTYDIALVLKMILSKDEIMRCGPPRPVAGANQPLGSSRVKVLE</sequence>
<dbReference type="EMBL" id="MTKT01005548">
    <property type="protein sequence ID" value="OWM66622.1"/>
    <property type="molecule type" value="Genomic_DNA"/>
</dbReference>